<feature type="binding site" evidence="5 7">
    <location>
        <position position="172"/>
    </location>
    <ligand>
        <name>Mn(2+)</name>
        <dbReference type="ChEBI" id="CHEBI:29035"/>
        <label>1</label>
    </ligand>
</feature>
<evidence type="ECO:0000256" key="9">
    <source>
        <dbReference type="RuleBase" id="RU003684"/>
    </source>
</evidence>
<dbReference type="Pfam" id="PF00491">
    <property type="entry name" value="Arginase"/>
    <property type="match status" value="1"/>
</dbReference>
<feature type="binding site" evidence="7">
    <location>
        <position position="170"/>
    </location>
    <ligand>
        <name>Mn(2+)</name>
        <dbReference type="ChEBI" id="CHEBI:29035"/>
        <label>1</label>
    </ligand>
</feature>
<keyword evidence="1 5" id="KW-0479">Metal-binding</keyword>
<accession>A0A9D1ZSM1</accession>
<feature type="binding site" evidence="5">
    <location>
        <position position="170"/>
    </location>
    <ligand>
        <name>Mn(2+)</name>
        <dbReference type="ChEBI" id="CHEBI:29035"/>
        <label>2</label>
    </ligand>
</feature>
<evidence type="ECO:0000256" key="3">
    <source>
        <dbReference type="ARBA" id="ARBA00022808"/>
    </source>
</evidence>
<dbReference type="GO" id="GO:0050415">
    <property type="term" value="F:formimidoylglutamase activity"/>
    <property type="evidence" value="ECO:0007669"/>
    <property type="project" value="UniProtKB-UniRule"/>
</dbReference>
<comment type="cofactor">
    <cofactor evidence="5 7">
        <name>Mn(2+)</name>
        <dbReference type="ChEBI" id="CHEBI:29035"/>
    </cofactor>
    <text evidence="5 7">Binds 2 manganese ions per subunit.</text>
</comment>
<gene>
    <name evidence="5 11" type="primary">hutG</name>
    <name evidence="11" type="ORF">H9821_03450</name>
</gene>
<dbReference type="EC" id="3.5.3.8" evidence="5 6"/>
<feature type="binding site" evidence="5 7">
    <location>
        <position position="134"/>
    </location>
    <ligand>
        <name>Mn(2+)</name>
        <dbReference type="ChEBI" id="CHEBI:29035"/>
        <label>1</label>
    </ligand>
</feature>
<comment type="pathway">
    <text evidence="5">Amino-acid degradation; L-histidine degradation into L-glutamate; L-glutamate from N-formimidoyl-L-glutamate (hydrolase route): step 1/1.</text>
</comment>
<dbReference type="CDD" id="cd09988">
    <property type="entry name" value="Formimidoylglutamase"/>
    <property type="match status" value="1"/>
</dbReference>
<feature type="binding site" evidence="5 7">
    <location>
        <position position="168"/>
    </location>
    <ligand>
        <name>Mn(2+)</name>
        <dbReference type="ChEBI" id="CHEBI:29035"/>
        <label>1</label>
    </ligand>
</feature>
<dbReference type="GO" id="GO:0030145">
    <property type="term" value="F:manganese ion binding"/>
    <property type="evidence" value="ECO:0007669"/>
    <property type="project" value="UniProtKB-UniRule"/>
</dbReference>
<evidence type="ECO:0000256" key="7">
    <source>
        <dbReference type="PIRSR" id="PIRSR036979-1"/>
    </source>
</evidence>
<dbReference type="Gene3D" id="3.40.800.10">
    <property type="entry name" value="Ureohydrolase domain"/>
    <property type="match status" value="1"/>
</dbReference>
<feature type="binding site" evidence="5">
    <location>
        <position position="259"/>
    </location>
    <ligand>
        <name>Mn(2+)</name>
        <dbReference type="ChEBI" id="CHEBI:29035"/>
        <label>2</label>
    </ligand>
</feature>
<dbReference type="Proteomes" id="UP000824134">
    <property type="component" value="Unassembled WGS sequence"/>
</dbReference>
<dbReference type="PANTHER" id="PTHR11358:SF35">
    <property type="entry name" value="FORMIMIDOYLGLUTAMASE"/>
    <property type="match status" value="1"/>
</dbReference>
<dbReference type="InterPro" id="IPR006035">
    <property type="entry name" value="Ureohydrolase"/>
</dbReference>
<keyword evidence="2 5" id="KW-0378">Hydrolase</keyword>
<dbReference type="PROSITE" id="PS01053">
    <property type="entry name" value="ARGINASE_1"/>
    <property type="match status" value="1"/>
</dbReference>
<dbReference type="GO" id="GO:0019556">
    <property type="term" value="P:L-histidine catabolic process to glutamate and formamide"/>
    <property type="evidence" value="ECO:0007669"/>
    <property type="project" value="UniProtKB-UniRule"/>
</dbReference>
<comment type="function">
    <text evidence="5">Catalyzes the conversion of N-formimidoyl-L-glutamate to L-glutamate and formamide.</text>
</comment>
<dbReference type="GO" id="GO:0033389">
    <property type="term" value="P:putrescine biosynthetic process from arginine, via agmatine"/>
    <property type="evidence" value="ECO:0007669"/>
    <property type="project" value="TreeGrafter"/>
</dbReference>
<feature type="binding site" evidence="5">
    <location>
        <position position="261"/>
    </location>
    <ligand>
        <name>Mn(2+)</name>
        <dbReference type="ChEBI" id="CHEBI:29035"/>
        <label>2</label>
    </ligand>
</feature>
<dbReference type="AlphaFoldDB" id="A0A9D1ZSM1"/>
<dbReference type="SUPFAM" id="SSF52768">
    <property type="entry name" value="Arginase/deacetylase"/>
    <property type="match status" value="1"/>
</dbReference>
<reference evidence="11" key="1">
    <citation type="journal article" date="2021" name="PeerJ">
        <title>Extensive microbial diversity within the chicken gut microbiome revealed by metagenomics and culture.</title>
        <authorList>
            <person name="Gilroy R."/>
            <person name="Ravi A."/>
            <person name="Getino M."/>
            <person name="Pursley I."/>
            <person name="Horton D.L."/>
            <person name="Alikhan N.F."/>
            <person name="Baker D."/>
            <person name="Gharbi K."/>
            <person name="Hall N."/>
            <person name="Watson M."/>
            <person name="Adriaenssens E.M."/>
            <person name="Foster-Nyarko E."/>
            <person name="Jarju S."/>
            <person name="Secka A."/>
            <person name="Antonio M."/>
            <person name="Oren A."/>
            <person name="Chaudhuri R.R."/>
            <person name="La Ragione R."/>
            <person name="Hildebrand F."/>
            <person name="Pallen M.J."/>
        </authorList>
    </citation>
    <scope>NUCLEOTIDE SEQUENCE</scope>
    <source>
        <strain evidence="11">ChiHjej12B11-9195</strain>
    </source>
</reference>
<feature type="region of interest" description="Disordered" evidence="10">
    <location>
        <begin position="1"/>
        <end position="21"/>
    </location>
</feature>
<organism evidence="11 12">
    <name type="scientific">Candidatus Rothia avicola</name>
    <dbReference type="NCBI Taxonomy" id="2840478"/>
    <lineage>
        <taxon>Bacteria</taxon>
        <taxon>Bacillati</taxon>
        <taxon>Actinomycetota</taxon>
        <taxon>Actinomycetes</taxon>
        <taxon>Micrococcales</taxon>
        <taxon>Micrococcaceae</taxon>
        <taxon>Rothia</taxon>
    </lineage>
</organism>
<dbReference type="PROSITE" id="PS51409">
    <property type="entry name" value="ARGINASE_2"/>
    <property type="match status" value="1"/>
</dbReference>
<evidence type="ECO:0000313" key="12">
    <source>
        <dbReference type="Proteomes" id="UP000824134"/>
    </source>
</evidence>
<evidence type="ECO:0000313" key="11">
    <source>
        <dbReference type="EMBL" id="HIY94708.1"/>
    </source>
</evidence>
<dbReference type="InterPro" id="IPR023696">
    <property type="entry name" value="Ureohydrolase_dom_sf"/>
</dbReference>
<proteinExistence type="inferred from homology"/>
<keyword evidence="3 5" id="KW-0369">Histidine metabolism</keyword>
<dbReference type="HAMAP" id="MF_00737">
    <property type="entry name" value="Formimidoylglutam"/>
    <property type="match status" value="1"/>
</dbReference>
<dbReference type="PRINTS" id="PR00116">
    <property type="entry name" value="ARGINASE"/>
</dbReference>
<dbReference type="NCBIfam" id="TIGR01227">
    <property type="entry name" value="hutG"/>
    <property type="match status" value="1"/>
</dbReference>
<name>A0A9D1ZSM1_9MICC</name>
<dbReference type="PIRSF" id="PIRSF036979">
    <property type="entry name" value="Arginase"/>
    <property type="match status" value="1"/>
</dbReference>
<sequence length="335" mass="35200">MIQAVTDRAAPAWSGRDDGPGAEHRRLFQAVQPLAQLTQKPDALFIGFASDEGVRRNQGRTGAAEGPTALRSALGTLALAQGASGKRRPDLVLGDAGDVVVINRDLVGGHHRLAEAVTATIDEGSLPVVLGGGHEVAYGTYKGLAASARRKNHRGQGRTARIGILNLDAHFDLREADEPTSGTPFSQALAEEEGAGTELIYAVVGISEAANTQVLFDAAARSGVHYLLDEETHWGNLQAIDKFVEVFTANVDLIYLTLDLDVLPAAVAPGVSAPAALGVDPAIINRIMSRVAASGKLAAFDVAELNPSLDIDGRTAKTAARLIHTVLTRHMPLPE</sequence>
<dbReference type="EMBL" id="DXCN01000032">
    <property type="protein sequence ID" value="HIY94708.1"/>
    <property type="molecule type" value="Genomic_DNA"/>
</dbReference>
<reference evidence="11" key="2">
    <citation type="submission" date="2021-04" db="EMBL/GenBank/DDBJ databases">
        <authorList>
            <person name="Gilroy R."/>
        </authorList>
    </citation>
    <scope>NUCLEOTIDE SEQUENCE</scope>
    <source>
        <strain evidence="11">ChiHjej12B11-9195</strain>
    </source>
</reference>
<feature type="binding site" evidence="5 7">
    <location>
        <position position="259"/>
    </location>
    <ligand>
        <name>Mn(2+)</name>
        <dbReference type="ChEBI" id="CHEBI:29035"/>
        <label>1</label>
    </ligand>
</feature>
<protein>
    <recommendedName>
        <fullName evidence="5 6">Formimidoylglutamase</fullName>
        <ecNumber evidence="5 6">3.5.3.8</ecNumber>
    </recommendedName>
    <alternativeName>
        <fullName evidence="5">Formiminoglutamase</fullName>
    </alternativeName>
    <alternativeName>
        <fullName evidence="5">Formiminoglutamate hydrolase</fullName>
    </alternativeName>
</protein>
<comment type="similarity">
    <text evidence="5 8 9">Belongs to the arginase family.</text>
</comment>
<dbReference type="InterPro" id="IPR020855">
    <property type="entry name" value="Ureohydrolase_Mn_BS"/>
</dbReference>
<evidence type="ECO:0000256" key="1">
    <source>
        <dbReference type="ARBA" id="ARBA00022723"/>
    </source>
</evidence>
<evidence type="ECO:0000256" key="2">
    <source>
        <dbReference type="ARBA" id="ARBA00022801"/>
    </source>
</evidence>
<dbReference type="GO" id="GO:0008783">
    <property type="term" value="F:agmatinase activity"/>
    <property type="evidence" value="ECO:0007669"/>
    <property type="project" value="TreeGrafter"/>
</dbReference>
<keyword evidence="4 5" id="KW-0464">Manganese</keyword>
<evidence type="ECO:0000256" key="4">
    <source>
        <dbReference type="ARBA" id="ARBA00023211"/>
    </source>
</evidence>
<comment type="catalytic activity">
    <reaction evidence="5">
        <text>N-formimidoyl-L-glutamate + H2O = formamide + L-glutamate</text>
        <dbReference type="Rhea" id="RHEA:22492"/>
        <dbReference type="ChEBI" id="CHEBI:15377"/>
        <dbReference type="ChEBI" id="CHEBI:16397"/>
        <dbReference type="ChEBI" id="CHEBI:29985"/>
        <dbReference type="ChEBI" id="CHEBI:58928"/>
        <dbReference type="EC" id="3.5.3.8"/>
    </reaction>
</comment>
<dbReference type="PANTHER" id="PTHR11358">
    <property type="entry name" value="ARGINASE/AGMATINASE"/>
    <property type="match status" value="1"/>
</dbReference>
<evidence type="ECO:0000256" key="10">
    <source>
        <dbReference type="SAM" id="MobiDB-lite"/>
    </source>
</evidence>
<evidence type="ECO:0000256" key="8">
    <source>
        <dbReference type="PROSITE-ProRule" id="PRU00742"/>
    </source>
</evidence>
<feature type="binding site" evidence="5">
    <location>
        <position position="168"/>
    </location>
    <ligand>
        <name>Mn(2+)</name>
        <dbReference type="ChEBI" id="CHEBI:29035"/>
        <label>2</label>
    </ligand>
</feature>
<evidence type="ECO:0000256" key="6">
    <source>
        <dbReference type="NCBIfam" id="TIGR01227"/>
    </source>
</evidence>
<comment type="caution">
    <text evidence="11">The sequence shown here is derived from an EMBL/GenBank/DDBJ whole genome shotgun (WGS) entry which is preliminary data.</text>
</comment>
<dbReference type="InterPro" id="IPR005923">
    <property type="entry name" value="HutG"/>
</dbReference>
<evidence type="ECO:0000256" key="5">
    <source>
        <dbReference type="HAMAP-Rule" id="MF_00737"/>
    </source>
</evidence>
<feature type="binding site" evidence="7">
    <location>
        <position position="261"/>
    </location>
    <ligand>
        <name>Mn(2+)</name>
        <dbReference type="ChEBI" id="CHEBI:29035"/>
        <label>1</label>
    </ligand>
</feature>